<name>A0A4W3HYK9_CALMI</name>
<dbReference type="Proteomes" id="UP000314986">
    <property type="component" value="Unassembled WGS sequence"/>
</dbReference>
<dbReference type="PANTHER" id="PTHR10605:SF73">
    <property type="entry name" value="SULFOTRANSFERASE"/>
    <property type="match status" value="1"/>
</dbReference>
<dbReference type="InterPro" id="IPR037359">
    <property type="entry name" value="NST/OST"/>
</dbReference>
<feature type="binding site" evidence="11">
    <location>
        <position position="153"/>
    </location>
    <ligand>
        <name>3'-phosphoadenylyl sulfate</name>
        <dbReference type="ChEBI" id="CHEBI:58339"/>
    </ligand>
</feature>
<feature type="region of interest" description="Disordered" evidence="14">
    <location>
        <begin position="19"/>
        <end position="40"/>
    </location>
</feature>
<reference evidence="18" key="1">
    <citation type="journal article" date="2006" name="Science">
        <title>Ancient noncoding elements conserved in the human genome.</title>
        <authorList>
            <person name="Venkatesh B."/>
            <person name="Kirkness E.F."/>
            <person name="Loh Y.H."/>
            <person name="Halpern A.L."/>
            <person name="Lee A.P."/>
            <person name="Johnson J."/>
            <person name="Dandona N."/>
            <person name="Viswanathan L.D."/>
            <person name="Tay A."/>
            <person name="Venter J.C."/>
            <person name="Strausberg R.L."/>
            <person name="Brenner S."/>
        </authorList>
    </citation>
    <scope>NUCLEOTIDE SEQUENCE [LARGE SCALE GENOMIC DNA]</scope>
</reference>
<feature type="chain" id="PRO_5021473077" description="Sulfotransferase" evidence="15">
    <location>
        <begin position="18"/>
        <end position="331"/>
    </location>
</feature>
<organism evidence="17 18">
    <name type="scientific">Callorhinchus milii</name>
    <name type="common">Ghost shark</name>
    <dbReference type="NCBI Taxonomy" id="7868"/>
    <lineage>
        <taxon>Eukaryota</taxon>
        <taxon>Metazoa</taxon>
        <taxon>Chordata</taxon>
        <taxon>Craniata</taxon>
        <taxon>Vertebrata</taxon>
        <taxon>Chondrichthyes</taxon>
        <taxon>Holocephali</taxon>
        <taxon>Chimaeriformes</taxon>
        <taxon>Callorhinchidae</taxon>
        <taxon>Callorhinchus</taxon>
    </lineage>
</organism>
<dbReference type="KEGG" id="cmk:103187765"/>
<gene>
    <name evidence="17" type="primary">LOC103187765</name>
</gene>
<feature type="binding site" evidence="11">
    <location>
        <begin position="62"/>
        <end position="66"/>
    </location>
    <ligand>
        <name>3'-phosphoadenylyl sulfate</name>
        <dbReference type="ChEBI" id="CHEBI:58339"/>
    </ligand>
</feature>
<reference evidence="17" key="5">
    <citation type="submission" date="2025-09" db="UniProtKB">
        <authorList>
            <consortium name="Ensembl"/>
        </authorList>
    </citation>
    <scope>IDENTIFICATION</scope>
</reference>
<evidence type="ECO:0000256" key="2">
    <source>
        <dbReference type="ARBA" id="ARBA00022679"/>
    </source>
</evidence>
<evidence type="ECO:0000259" key="16">
    <source>
        <dbReference type="Pfam" id="PF00685"/>
    </source>
</evidence>
<comment type="similarity">
    <text evidence="1 13">Belongs to the sulfotransferase 1 family.</text>
</comment>
<dbReference type="EC" id="2.8.2.-" evidence="13"/>
<dbReference type="OrthoDB" id="411451at2759"/>
<dbReference type="GO" id="GO:0008467">
    <property type="term" value="F:[heparan sulfate]-glucosamine 3-sulfotransferase activity"/>
    <property type="evidence" value="ECO:0007669"/>
    <property type="project" value="UniProtKB-EC"/>
</dbReference>
<protein>
    <recommendedName>
        <fullName evidence="13">Sulfotransferase</fullName>
        <ecNumber evidence="13">2.8.2.-</ecNumber>
    </recommendedName>
</protein>
<evidence type="ECO:0000256" key="14">
    <source>
        <dbReference type="SAM" id="MobiDB-lite"/>
    </source>
</evidence>
<comment type="function">
    <text evidence="9">Sulfotransferase that utilizes 3'-phospho-5'-adenylyl sulfate (PAPS) to catalyze the transfer of a sulfo group to position 3 of glucosamine residues in heparan. Catalyzes the rate limiting step in the biosynthesis of heparan sulfate (HSact). This modification is a crucial step in the biosynthesis of anticoagulant heparan sulfate as it completes the structure of the antithrombin pentasaccharide binding site.</text>
</comment>
<evidence type="ECO:0000256" key="15">
    <source>
        <dbReference type="SAM" id="SignalP"/>
    </source>
</evidence>
<keyword evidence="18" id="KW-1185">Reference proteome</keyword>
<dbReference type="OMA" id="ARVWDMN"/>
<dbReference type="FunFam" id="3.40.50.300:FF:000674">
    <property type="entry name" value="Sulfotransferase"/>
    <property type="match status" value="1"/>
</dbReference>
<feature type="compositionally biased region" description="Polar residues" evidence="14">
    <location>
        <begin position="23"/>
        <end position="37"/>
    </location>
</feature>
<dbReference type="PANTHER" id="PTHR10605">
    <property type="entry name" value="HEPARAN SULFATE SULFOTRANSFERASE"/>
    <property type="match status" value="1"/>
</dbReference>
<keyword evidence="6" id="KW-0325">Glycoprotein</keyword>
<dbReference type="InterPro" id="IPR000863">
    <property type="entry name" value="Sulfotransferase_dom"/>
</dbReference>
<dbReference type="GO" id="GO:0005796">
    <property type="term" value="C:Golgi lumen"/>
    <property type="evidence" value="ECO:0007669"/>
    <property type="project" value="UniProtKB-SubCell"/>
</dbReference>
<keyword evidence="4" id="KW-0333">Golgi apparatus</keyword>
<reference evidence="18" key="3">
    <citation type="journal article" date="2014" name="Nature">
        <title>Elephant shark genome provides unique insights into gnathostome evolution.</title>
        <authorList>
            <consortium name="International Elephant Shark Genome Sequencing Consortium"/>
            <person name="Venkatesh B."/>
            <person name="Lee A.P."/>
            <person name="Ravi V."/>
            <person name="Maurya A.K."/>
            <person name="Lian M.M."/>
            <person name="Swann J.B."/>
            <person name="Ohta Y."/>
            <person name="Flajnik M.F."/>
            <person name="Sutoh Y."/>
            <person name="Kasahara M."/>
            <person name="Hoon S."/>
            <person name="Gangu V."/>
            <person name="Roy S.W."/>
            <person name="Irimia M."/>
            <person name="Korzh V."/>
            <person name="Kondrychyn I."/>
            <person name="Lim Z.W."/>
            <person name="Tay B.H."/>
            <person name="Tohari S."/>
            <person name="Kong K.W."/>
            <person name="Ho S."/>
            <person name="Lorente-Galdos B."/>
            <person name="Quilez J."/>
            <person name="Marques-Bonet T."/>
            <person name="Raney B.J."/>
            <person name="Ingham P.W."/>
            <person name="Tay A."/>
            <person name="Hillier L.W."/>
            <person name="Minx P."/>
            <person name="Boehm T."/>
            <person name="Wilson R.K."/>
            <person name="Brenner S."/>
            <person name="Warren W.C."/>
        </authorList>
    </citation>
    <scope>NUCLEOTIDE SEQUENCE [LARGE SCALE GENOMIC DNA]</scope>
</reference>
<dbReference type="InParanoid" id="A0A4W3HYK9"/>
<dbReference type="Gene3D" id="3.40.50.300">
    <property type="entry name" value="P-loop containing nucleotide triphosphate hydrolases"/>
    <property type="match status" value="1"/>
</dbReference>
<reference evidence="18" key="2">
    <citation type="journal article" date="2007" name="PLoS Biol.">
        <title>Survey sequencing and comparative analysis of the elephant shark (Callorhinchus milii) genome.</title>
        <authorList>
            <person name="Venkatesh B."/>
            <person name="Kirkness E.F."/>
            <person name="Loh Y.H."/>
            <person name="Halpern A.L."/>
            <person name="Lee A.P."/>
            <person name="Johnson J."/>
            <person name="Dandona N."/>
            <person name="Viswanathan L.D."/>
            <person name="Tay A."/>
            <person name="Venter J.C."/>
            <person name="Strausberg R.L."/>
            <person name="Brenner S."/>
        </authorList>
    </citation>
    <scope>NUCLEOTIDE SEQUENCE [LARGE SCALE GENOMIC DNA]</scope>
</reference>
<dbReference type="GeneTree" id="ENSGT00940000164759"/>
<evidence type="ECO:0000256" key="8">
    <source>
        <dbReference type="ARBA" id="ARBA00052516"/>
    </source>
</evidence>
<dbReference type="GeneID" id="103187765"/>
<evidence type="ECO:0000256" key="12">
    <source>
        <dbReference type="PIRSR" id="PIRSR637359-3"/>
    </source>
</evidence>
<feature type="signal peptide" evidence="15">
    <location>
        <begin position="1"/>
        <end position="17"/>
    </location>
</feature>
<evidence type="ECO:0000256" key="1">
    <source>
        <dbReference type="ARBA" id="ARBA00005771"/>
    </source>
</evidence>
<evidence type="ECO:0000256" key="11">
    <source>
        <dbReference type="PIRSR" id="PIRSR637359-2"/>
    </source>
</evidence>
<keyword evidence="5 12" id="KW-1015">Disulfide bond</keyword>
<feature type="disulfide bond" evidence="12">
    <location>
        <begin position="254"/>
        <end position="263"/>
    </location>
</feature>
<evidence type="ECO:0000256" key="3">
    <source>
        <dbReference type="ARBA" id="ARBA00022729"/>
    </source>
</evidence>
<reference evidence="17" key="4">
    <citation type="submission" date="2025-08" db="UniProtKB">
        <authorList>
            <consortium name="Ensembl"/>
        </authorList>
    </citation>
    <scope>IDENTIFICATION</scope>
</reference>
<comment type="catalytic activity">
    <reaction evidence="8">
        <text>alpha-D-glucosaminyl-[heparan sulfate](n) + 3'-phosphoadenylyl sulfate = 3-sulfo-alpha-D-glucosaminyl-[heparan sulfate](n) + adenosine 3',5'-bisphosphate + H(+)</text>
        <dbReference type="Rhea" id="RHEA:15461"/>
        <dbReference type="Rhea" id="RHEA-COMP:9830"/>
        <dbReference type="Rhea" id="RHEA-COMP:9831"/>
        <dbReference type="ChEBI" id="CHEBI:15378"/>
        <dbReference type="ChEBI" id="CHEBI:58339"/>
        <dbReference type="ChEBI" id="CHEBI:58343"/>
        <dbReference type="ChEBI" id="CHEBI:58388"/>
        <dbReference type="ChEBI" id="CHEBI:70975"/>
        <dbReference type="EC" id="2.8.2.23"/>
    </reaction>
</comment>
<evidence type="ECO:0000256" key="6">
    <source>
        <dbReference type="ARBA" id="ARBA00023180"/>
    </source>
</evidence>
<feature type="active site" description="For sulfotransferase activity" evidence="10">
    <location>
        <position position="62"/>
    </location>
</feature>
<evidence type="ECO:0000256" key="13">
    <source>
        <dbReference type="RuleBase" id="RU361155"/>
    </source>
</evidence>
<sequence length="331" mass="37777">MASSLLLLLLSSRLSLSELHTPASPNTTPQLEPTTQGEGLLSVPATNASRKLPQTIIMGVRKGGTRALLEMLNLHPHITVAKTEMHFFDWDENYQQGLGWYRQQMPLSLPDQITVEKTPGYFTSARAPERIQAMNSSLRLLLIVRDPAERVISDYTQVLHNRRQQNKSFQPVEQILIRDGEVNTNYKAIQRSLYHLHMANWLQRFPLGQIHIVDGDLLIRDPLPELRRAERFLHLPPRIQASNFYFNHTKGFFCLRAEGHERCLDDSKGRRHPSVSARALSQLCTYFEGHNDSFFKMVGRSFSWCRGDGAPEQNITSSDTFPLGQAWPHGQ</sequence>
<evidence type="ECO:0000256" key="7">
    <source>
        <dbReference type="ARBA" id="ARBA00023769"/>
    </source>
</evidence>
<keyword evidence="3 15" id="KW-0732">Signal</keyword>
<feature type="binding site" evidence="11">
    <location>
        <begin position="268"/>
        <end position="272"/>
    </location>
    <ligand>
        <name>3'-phosphoadenylyl sulfate</name>
        <dbReference type="ChEBI" id="CHEBI:58339"/>
    </ligand>
</feature>
<keyword evidence="2 13" id="KW-0808">Transferase</keyword>
<dbReference type="SUPFAM" id="SSF52540">
    <property type="entry name" value="P-loop containing nucleoside triphosphate hydrolases"/>
    <property type="match status" value="1"/>
</dbReference>
<proteinExistence type="inferred from homology"/>
<evidence type="ECO:0000256" key="9">
    <source>
        <dbReference type="ARBA" id="ARBA00058845"/>
    </source>
</evidence>
<dbReference type="InterPro" id="IPR027417">
    <property type="entry name" value="P-loop_NTPase"/>
</dbReference>
<dbReference type="STRING" id="7868.ENSCMIP00000021476"/>
<evidence type="ECO:0000313" key="18">
    <source>
        <dbReference type="Proteomes" id="UP000314986"/>
    </source>
</evidence>
<dbReference type="Pfam" id="PF00685">
    <property type="entry name" value="Sulfotransfer_1"/>
    <property type="match status" value="1"/>
</dbReference>
<accession>A0A4W3HYK9</accession>
<dbReference type="GO" id="GO:0006024">
    <property type="term" value="P:glycosaminoglycan biosynthetic process"/>
    <property type="evidence" value="ECO:0007669"/>
    <property type="project" value="UniProtKB-ARBA"/>
</dbReference>
<evidence type="ECO:0000256" key="5">
    <source>
        <dbReference type="ARBA" id="ARBA00023157"/>
    </source>
</evidence>
<evidence type="ECO:0000313" key="17">
    <source>
        <dbReference type="Ensembl" id="ENSCMIP00000021476.1"/>
    </source>
</evidence>
<comment type="subcellular location">
    <subcellularLocation>
        <location evidence="7">Golgi apparatus lumen</location>
    </subcellularLocation>
</comment>
<evidence type="ECO:0000256" key="10">
    <source>
        <dbReference type="PIRSR" id="PIRSR637359-1"/>
    </source>
</evidence>
<feature type="domain" description="Sulfotransferase" evidence="16">
    <location>
        <begin position="53"/>
        <end position="258"/>
    </location>
</feature>
<feature type="binding site" evidence="11">
    <location>
        <position position="145"/>
    </location>
    <ligand>
        <name>3'-phosphoadenylyl sulfate</name>
        <dbReference type="ChEBI" id="CHEBI:58339"/>
    </ligand>
</feature>
<dbReference type="AlphaFoldDB" id="A0A4W3HYK9"/>
<evidence type="ECO:0000256" key="4">
    <source>
        <dbReference type="ARBA" id="ARBA00023034"/>
    </source>
</evidence>
<dbReference type="Ensembl" id="ENSCMIT00000021861.1">
    <property type="protein sequence ID" value="ENSCMIP00000021476.1"/>
    <property type="gene ID" value="ENSCMIG00000009776.1"/>
</dbReference>